<evidence type="ECO:0000256" key="3">
    <source>
        <dbReference type="ARBA" id="ARBA00022448"/>
    </source>
</evidence>
<feature type="repeat" description="Solcar" evidence="8">
    <location>
        <begin position="110"/>
        <end position="197"/>
    </location>
</feature>
<dbReference type="Gene3D" id="1.50.40.10">
    <property type="entry name" value="Mitochondrial carrier domain"/>
    <property type="match status" value="1"/>
</dbReference>
<dbReference type="SUPFAM" id="SSF103506">
    <property type="entry name" value="Mitochondrial carrier"/>
    <property type="match status" value="1"/>
</dbReference>
<comment type="caution">
    <text evidence="12">The sequence shown here is derived from an EMBL/GenBank/DDBJ whole genome shotgun (WGS) entry which is preliminary data.</text>
</comment>
<organism evidence="12 13">
    <name type="scientific">Mycena sanguinolenta</name>
    <dbReference type="NCBI Taxonomy" id="230812"/>
    <lineage>
        <taxon>Eukaryota</taxon>
        <taxon>Fungi</taxon>
        <taxon>Dikarya</taxon>
        <taxon>Basidiomycota</taxon>
        <taxon>Agaricomycotina</taxon>
        <taxon>Agaricomycetes</taxon>
        <taxon>Agaricomycetidae</taxon>
        <taxon>Agaricales</taxon>
        <taxon>Marasmiineae</taxon>
        <taxon>Mycenaceae</taxon>
        <taxon>Mycena</taxon>
    </lineage>
</organism>
<evidence type="ECO:0000313" key="12">
    <source>
        <dbReference type="EMBL" id="KAF7354886.1"/>
    </source>
</evidence>
<keyword evidence="5" id="KW-0677">Repeat</keyword>
<feature type="compositionally biased region" description="Basic and acidic residues" evidence="11">
    <location>
        <begin position="561"/>
        <end position="575"/>
    </location>
</feature>
<evidence type="ECO:0000256" key="6">
    <source>
        <dbReference type="ARBA" id="ARBA00022989"/>
    </source>
</evidence>
<comment type="subcellular location">
    <subcellularLocation>
        <location evidence="1">Membrane</location>
        <topology evidence="1">Multi-pass membrane protein</topology>
    </subcellularLocation>
</comment>
<evidence type="ECO:0000256" key="5">
    <source>
        <dbReference type="ARBA" id="ARBA00022737"/>
    </source>
</evidence>
<keyword evidence="3 9" id="KW-0813">Transport</keyword>
<dbReference type="InterPro" id="IPR023395">
    <property type="entry name" value="MCP_dom_sf"/>
</dbReference>
<accession>A0A8H6Y9Z4</accession>
<dbReference type="GO" id="GO:0006413">
    <property type="term" value="P:translational initiation"/>
    <property type="evidence" value="ECO:0007669"/>
    <property type="project" value="InterPro"/>
</dbReference>
<evidence type="ECO:0000313" key="13">
    <source>
        <dbReference type="Proteomes" id="UP000623467"/>
    </source>
</evidence>
<evidence type="ECO:0000256" key="7">
    <source>
        <dbReference type="ARBA" id="ARBA00023136"/>
    </source>
</evidence>
<dbReference type="SUPFAM" id="SSF55200">
    <property type="entry name" value="Translation initiation factor IF3, C-terminal domain"/>
    <property type="match status" value="1"/>
</dbReference>
<keyword evidence="13" id="KW-1185">Reference proteome</keyword>
<evidence type="ECO:0000256" key="4">
    <source>
        <dbReference type="ARBA" id="ARBA00022692"/>
    </source>
</evidence>
<dbReference type="GO" id="GO:0016020">
    <property type="term" value="C:membrane"/>
    <property type="evidence" value="ECO:0007669"/>
    <property type="project" value="UniProtKB-SubCell"/>
</dbReference>
<feature type="repeat" description="Solcar" evidence="8">
    <location>
        <begin position="11"/>
        <end position="100"/>
    </location>
</feature>
<name>A0A8H6Y9Z4_9AGAR</name>
<evidence type="ECO:0000256" key="9">
    <source>
        <dbReference type="RuleBase" id="RU000488"/>
    </source>
</evidence>
<dbReference type="Gene3D" id="3.30.110.10">
    <property type="entry name" value="Translation initiation factor 3 (IF-3), C-terminal domain"/>
    <property type="match status" value="1"/>
</dbReference>
<dbReference type="EMBL" id="JACAZH010000011">
    <property type="protein sequence ID" value="KAF7354886.1"/>
    <property type="molecule type" value="Genomic_DNA"/>
</dbReference>
<evidence type="ECO:0000256" key="8">
    <source>
        <dbReference type="PROSITE-ProRule" id="PRU00282"/>
    </source>
</evidence>
<dbReference type="InterPro" id="IPR036788">
    <property type="entry name" value="T_IF-3_C_sf"/>
</dbReference>
<evidence type="ECO:0000256" key="2">
    <source>
        <dbReference type="ARBA" id="ARBA00006375"/>
    </source>
</evidence>
<keyword evidence="6" id="KW-1133">Transmembrane helix</keyword>
<keyword evidence="4 8" id="KW-0812">Transmembrane</keyword>
<dbReference type="Pfam" id="PF00153">
    <property type="entry name" value="Mito_carr"/>
    <property type="match status" value="3"/>
</dbReference>
<reference evidence="12" key="1">
    <citation type="submission" date="2020-05" db="EMBL/GenBank/DDBJ databases">
        <title>Mycena genomes resolve the evolution of fungal bioluminescence.</title>
        <authorList>
            <person name="Tsai I.J."/>
        </authorList>
    </citation>
    <scope>NUCLEOTIDE SEQUENCE</scope>
    <source>
        <strain evidence="12">160909Yilan</strain>
    </source>
</reference>
<evidence type="ECO:0000256" key="11">
    <source>
        <dbReference type="SAM" id="MobiDB-lite"/>
    </source>
</evidence>
<dbReference type="AlphaFoldDB" id="A0A8H6Y9Z4"/>
<evidence type="ECO:0000256" key="10">
    <source>
        <dbReference type="SAM" id="Coils"/>
    </source>
</evidence>
<comment type="similarity">
    <text evidence="2 9">Belongs to the mitochondrial carrier (TC 2.A.29) family.</text>
</comment>
<dbReference type="InterPro" id="IPR044712">
    <property type="entry name" value="SLC25A32-like"/>
</dbReference>
<feature type="compositionally biased region" description="Pro residues" evidence="11">
    <location>
        <begin position="530"/>
        <end position="539"/>
    </location>
</feature>
<gene>
    <name evidence="12" type="ORF">MSAN_01403100</name>
</gene>
<sequence length="582" mass="64307">MAQQPASFFSSAAYDHAVAGIGAGTVAVLCMNPLDLLKVKFQVATTHPSGGIGKQIWNSLRDIRRQEGWQGLYRGLGANVAGNASSWGLYFLFYNMLKKRASEGDPLAPLSSGAILLCSAQASAVTAVMTNPIWVVKVRMFTTRADSPTAYRSVLHGFSSIIRSEGVSGLFRGTSLALFGVSNGAIQFVMYERMKRWGFELKKRQYQLAGRPWTVEADKLSNTAYSVMSGGSKLAALSLTYPYQVVRSRIQNNATNHLYPTIPATIRRTWAQEGIRPCPGMNTFTAFRFAARTLLHPRRHPPAFACFNPTALHLRTHVRFKHNGPKSLPRDESIPYEEVSVVQEDNSLVKTSLKALLRDVDRTKVWVELVAVKPEPVVRIVLKKAAVAAQKKQREKQRASARKNTVKEVQLTWGSEPGDLEHKLARVRSFLEIGQKVDIVFSTKAKAAPPSAAVQQAKVKETIENLADTSKEWKPVEWRKDMAAIFLQGVVDPNAKIISEQVKLAEGEGTEDTTSVVDLEDGGEGVLETVPPPPPPTPTLRPRQQVEPVDLSAFGFIPPPKRRDPLKAIKPEKKYGQRKLKP</sequence>
<dbReference type="GO" id="GO:0006862">
    <property type="term" value="P:nucleotide transport"/>
    <property type="evidence" value="ECO:0007669"/>
    <property type="project" value="InterPro"/>
</dbReference>
<dbReference type="PROSITE" id="PS50920">
    <property type="entry name" value="SOLCAR"/>
    <property type="match status" value="2"/>
</dbReference>
<dbReference type="InterPro" id="IPR018108">
    <property type="entry name" value="MCP_transmembrane"/>
</dbReference>
<evidence type="ECO:0008006" key="14">
    <source>
        <dbReference type="Google" id="ProtNLM"/>
    </source>
</evidence>
<dbReference type="Proteomes" id="UP000623467">
    <property type="component" value="Unassembled WGS sequence"/>
</dbReference>
<evidence type="ECO:0000256" key="1">
    <source>
        <dbReference type="ARBA" id="ARBA00004141"/>
    </source>
</evidence>
<protein>
    <recommendedName>
        <fullName evidence="14">Mitochondrial carrier</fullName>
    </recommendedName>
</protein>
<dbReference type="OrthoDB" id="428293at2759"/>
<feature type="region of interest" description="Disordered" evidence="11">
    <location>
        <begin position="529"/>
        <end position="582"/>
    </location>
</feature>
<keyword evidence="7 8" id="KW-0472">Membrane</keyword>
<proteinExistence type="inferred from homology"/>
<feature type="coiled-coil region" evidence="10">
    <location>
        <begin position="382"/>
        <end position="409"/>
    </location>
</feature>
<keyword evidence="10" id="KW-0175">Coiled coil</keyword>
<dbReference type="PANTHER" id="PTHR45683">
    <property type="entry name" value="MITOCHONDRIAL NICOTINAMIDE ADENINE DINUCLEOTIDE TRANSPORTER 1-RELATED-RELATED"/>
    <property type="match status" value="1"/>
</dbReference>
<dbReference type="GO" id="GO:0055085">
    <property type="term" value="P:transmembrane transport"/>
    <property type="evidence" value="ECO:0007669"/>
    <property type="project" value="InterPro"/>
</dbReference>